<name>A0A4Y2R0R9_ARAVE</name>
<sequence>MAARKKAEEKQGNSNHAHRGVLHREPYGAVQCTPVKRCSVKGSREIRCASTTEQTGDWWQSRREQPWKLGNCHLKPAIHLYSIPFVPRLVFSLTHLSQACHSLEAPKCAFELPFTVDNTYVGSGRCWTSGLRPQYPSCRSDRSSGDPDACSHSLLDFEYGGKQSDFIG</sequence>
<reference evidence="2 3" key="1">
    <citation type="journal article" date="2019" name="Sci. Rep.">
        <title>Orb-weaving spider Araneus ventricosus genome elucidates the spidroin gene catalogue.</title>
        <authorList>
            <person name="Kono N."/>
            <person name="Nakamura H."/>
            <person name="Ohtoshi R."/>
            <person name="Moran D.A.P."/>
            <person name="Shinohara A."/>
            <person name="Yoshida Y."/>
            <person name="Fujiwara M."/>
            <person name="Mori M."/>
            <person name="Tomita M."/>
            <person name="Arakawa K."/>
        </authorList>
    </citation>
    <scope>NUCLEOTIDE SEQUENCE [LARGE SCALE GENOMIC DNA]</scope>
</reference>
<evidence type="ECO:0000313" key="3">
    <source>
        <dbReference type="Proteomes" id="UP000499080"/>
    </source>
</evidence>
<evidence type="ECO:0000313" key="2">
    <source>
        <dbReference type="EMBL" id="GBN69161.1"/>
    </source>
</evidence>
<evidence type="ECO:0000256" key="1">
    <source>
        <dbReference type="SAM" id="MobiDB-lite"/>
    </source>
</evidence>
<accession>A0A4Y2R0R9</accession>
<protein>
    <submittedName>
        <fullName evidence="2">Uncharacterized protein</fullName>
    </submittedName>
</protein>
<dbReference type="Proteomes" id="UP000499080">
    <property type="component" value="Unassembled WGS sequence"/>
</dbReference>
<proteinExistence type="predicted"/>
<dbReference type="AlphaFoldDB" id="A0A4Y2R0R9"/>
<comment type="caution">
    <text evidence="2">The sequence shown here is derived from an EMBL/GenBank/DDBJ whole genome shotgun (WGS) entry which is preliminary data.</text>
</comment>
<gene>
    <name evidence="2" type="ORF">AVEN_235882_1</name>
</gene>
<feature type="region of interest" description="Disordered" evidence="1">
    <location>
        <begin position="1"/>
        <end position="20"/>
    </location>
</feature>
<keyword evidence="3" id="KW-1185">Reference proteome</keyword>
<organism evidence="2 3">
    <name type="scientific">Araneus ventricosus</name>
    <name type="common">Orbweaver spider</name>
    <name type="synonym">Epeira ventricosa</name>
    <dbReference type="NCBI Taxonomy" id="182803"/>
    <lineage>
        <taxon>Eukaryota</taxon>
        <taxon>Metazoa</taxon>
        <taxon>Ecdysozoa</taxon>
        <taxon>Arthropoda</taxon>
        <taxon>Chelicerata</taxon>
        <taxon>Arachnida</taxon>
        <taxon>Araneae</taxon>
        <taxon>Araneomorphae</taxon>
        <taxon>Entelegynae</taxon>
        <taxon>Araneoidea</taxon>
        <taxon>Araneidae</taxon>
        <taxon>Araneus</taxon>
    </lineage>
</organism>
<feature type="compositionally biased region" description="Basic and acidic residues" evidence="1">
    <location>
        <begin position="1"/>
        <end position="11"/>
    </location>
</feature>
<dbReference type="EMBL" id="BGPR01015422">
    <property type="protein sequence ID" value="GBN69161.1"/>
    <property type="molecule type" value="Genomic_DNA"/>
</dbReference>